<dbReference type="Gene3D" id="2.40.50.140">
    <property type="entry name" value="Nucleic acid-binding proteins"/>
    <property type="match status" value="2"/>
</dbReference>
<evidence type="ECO:0000313" key="7">
    <source>
        <dbReference type="EnsemblMetazoa" id="GBRI024230-PA"/>
    </source>
</evidence>
<comment type="subcellular location">
    <subcellularLocation>
        <location evidence="1">Nucleus</location>
        <location evidence="1">Nucleolus</location>
    </subcellularLocation>
</comment>
<dbReference type="InterPro" id="IPR048059">
    <property type="entry name" value="Rrp5_S1_rpt_hs1_sc1"/>
</dbReference>
<reference evidence="8" key="1">
    <citation type="submission" date="2014-03" db="EMBL/GenBank/DDBJ databases">
        <authorList>
            <person name="Aksoy S."/>
            <person name="Warren W."/>
            <person name="Wilson R.K."/>
        </authorList>
    </citation>
    <scope>NUCLEOTIDE SEQUENCE [LARGE SCALE GENOMIC DNA]</scope>
    <source>
        <strain evidence="8">IAEA</strain>
    </source>
</reference>
<dbReference type="Gene3D" id="1.25.40.10">
    <property type="entry name" value="Tetratricopeptide repeat domain"/>
    <property type="match status" value="1"/>
</dbReference>
<keyword evidence="4" id="KW-0539">Nucleus</keyword>
<protein>
    <recommendedName>
        <fullName evidence="6">S1 motif domain-containing protein</fullName>
    </recommendedName>
</protein>
<dbReference type="CDD" id="cd05693">
    <property type="entry name" value="S1_Rrp5_repeat_hs1_sc1"/>
    <property type="match status" value="1"/>
</dbReference>
<feature type="region of interest" description="Disordered" evidence="5">
    <location>
        <begin position="1040"/>
        <end position="1158"/>
    </location>
</feature>
<dbReference type="GO" id="GO:0003723">
    <property type="term" value="F:RNA binding"/>
    <property type="evidence" value="ECO:0007669"/>
    <property type="project" value="TreeGrafter"/>
</dbReference>
<feature type="compositionally biased region" description="Acidic residues" evidence="5">
    <location>
        <begin position="1190"/>
        <end position="1199"/>
    </location>
</feature>
<dbReference type="InterPro" id="IPR011990">
    <property type="entry name" value="TPR-like_helical_dom_sf"/>
</dbReference>
<dbReference type="PANTHER" id="PTHR23270:SF10">
    <property type="entry name" value="PROTEIN RRP5 HOMOLOG"/>
    <property type="match status" value="1"/>
</dbReference>
<evidence type="ECO:0000256" key="5">
    <source>
        <dbReference type="SAM" id="MobiDB-lite"/>
    </source>
</evidence>
<dbReference type="InterPro" id="IPR003029">
    <property type="entry name" value="S1_domain"/>
</dbReference>
<dbReference type="SUPFAM" id="SSF50249">
    <property type="entry name" value="Nucleic acid-binding proteins"/>
    <property type="match status" value="3"/>
</dbReference>
<dbReference type="STRING" id="37001.A0A1A9WLS2"/>
<evidence type="ECO:0000256" key="1">
    <source>
        <dbReference type="ARBA" id="ARBA00004604"/>
    </source>
</evidence>
<feature type="domain" description="S1 motif" evidence="6">
    <location>
        <begin position="70"/>
        <end position="161"/>
    </location>
</feature>
<dbReference type="InterPro" id="IPR012340">
    <property type="entry name" value="NA-bd_OB-fold"/>
</dbReference>
<keyword evidence="8" id="KW-1185">Reference proteome</keyword>
<dbReference type="InterPro" id="IPR003107">
    <property type="entry name" value="HAT"/>
</dbReference>
<dbReference type="VEuPathDB" id="VectorBase:GBRI024230"/>
<evidence type="ECO:0000256" key="4">
    <source>
        <dbReference type="ARBA" id="ARBA00023242"/>
    </source>
</evidence>
<dbReference type="SMART" id="SM00316">
    <property type="entry name" value="S1"/>
    <property type="match status" value="4"/>
</dbReference>
<feature type="region of interest" description="Disordered" evidence="5">
    <location>
        <begin position="1184"/>
        <end position="1217"/>
    </location>
</feature>
<evidence type="ECO:0000256" key="2">
    <source>
        <dbReference type="ARBA" id="ARBA00022552"/>
    </source>
</evidence>
<feature type="domain" description="S1 motif" evidence="6">
    <location>
        <begin position="446"/>
        <end position="511"/>
    </location>
</feature>
<dbReference type="SUPFAM" id="SSF48452">
    <property type="entry name" value="TPR-like"/>
    <property type="match status" value="2"/>
</dbReference>
<feature type="compositionally biased region" description="Basic and acidic residues" evidence="5">
    <location>
        <begin position="1096"/>
        <end position="1158"/>
    </location>
</feature>
<dbReference type="GO" id="GO:0006364">
    <property type="term" value="P:rRNA processing"/>
    <property type="evidence" value="ECO:0007669"/>
    <property type="project" value="UniProtKB-KW"/>
</dbReference>
<evidence type="ECO:0000313" key="8">
    <source>
        <dbReference type="Proteomes" id="UP000091820"/>
    </source>
</evidence>
<dbReference type="InterPro" id="IPR045209">
    <property type="entry name" value="Rrp5"/>
</dbReference>
<accession>A0A1A9WLS2</accession>
<dbReference type="Pfam" id="PF23231">
    <property type="entry name" value="HAT_Syf1_CNRKL1_C"/>
    <property type="match status" value="1"/>
</dbReference>
<evidence type="ECO:0000259" key="6">
    <source>
        <dbReference type="PROSITE" id="PS50126"/>
    </source>
</evidence>
<dbReference type="Proteomes" id="UP000091820">
    <property type="component" value="Unassembled WGS sequence"/>
</dbReference>
<dbReference type="GO" id="GO:0032040">
    <property type="term" value="C:small-subunit processome"/>
    <property type="evidence" value="ECO:0007669"/>
    <property type="project" value="TreeGrafter"/>
</dbReference>
<keyword evidence="3" id="KW-0677">Repeat</keyword>
<keyword evidence="2" id="KW-0698">rRNA processing</keyword>
<proteinExistence type="predicted"/>
<evidence type="ECO:0000256" key="3">
    <source>
        <dbReference type="ARBA" id="ARBA00022737"/>
    </source>
</evidence>
<dbReference type="InterPro" id="IPR055430">
    <property type="entry name" value="HAT_Syf1_CNRKL1_C"/>
</dbReference>
<name>A0A1A9WLS2_9MUSC</name>
<dbReference type="SMART" id="SM00386">
    <property type="entry name" value="HAT"/>
    <property type="match status" value="4"/>
</dbReference>
<reference evidence="7" key="2">
    <citation type="submission" date="2020-05" db="UniProtKB">
        <authorList>
            <consortium name="EnsemblMetazoa"/>
        </authorList>
    </citation>
    <scope>IDENTIFICATION</scope>
    <source>
        <strain evidence="7">IAEA</strain>
    </source>
</reference>
<organism evidence="7 8">
    <name type="scientific">Glossina brevipalpis</name>
    <dbReference type="NCBI Taxonomy" id="37001"/>
    <lineage>
        <taxon>Eukaryota</taxon>
        <taxon>Metazoa</taxon>
        <taxon>Ecdysozoa</taxon>
        <taxon>Arthropoda</taxon>
        <taxon>Hexapoda</taxon>
        <taxon>Insecta</taxon>
        <taxon>Pterygota</taxon>
        <taxon>Neoptera</taxon>
        <taxon>Endopterygota</taxon>
        <taxon>Diptera</taxon>
        <taxon>Brachycera</taxon>
        <taxon>Muscomorpha</taxon>
        <taxon>Hippoboscoidea</taxon>
        <taxon>Glossinidae</taxon>
        <taxon>Glossina</taxon>
    </lineage>
</organism>
<dbReference type="PANTHER" id="PTHR23270">
    <property type="entry name" value="PROGRAMMED CELL DEATH PROTEIN 11 PRE-RRNA PROCESSING PROTEIN RRP5"/>
    <property type="match status" value="1"/>
</dbReference>
<sequence length="1507" mass="171383">MVIVEKSFPRGGTSNVAKKETKENIIFGAVQRSTKKRKSSAHGIIGADKIDDNLETFSAELLNYDTIQEGMLIMGIVKQIDQLHLKLSLPGRITAEVSALEISNAYTKSLERLLNSSKQTDDDDGIKSLSDLYRIGQVVYGKVQGLERNDSGRVWVTMTLKPSDVHSELNHGNIRKNFLFSGAIEEIQEHGYIIESGIKNLRCFVPFEDLQQQQQQQHVIGQHLLLKVKKMTSDKTASTCICKEVLIDEAKIKEHSDCNLDYFMPSTIVDFQINKILKDGLQGTIMNELFTAYVNEHQLNDSLALPENFQKGSVYKAHILYVMPLTKLVYLTLNIRNLSEESVIASEAEMLKRGDIVENARVHHFGTGGVILILNEKFKGIISYKTMKTNYKGNYDQDALLVKYAKKSQHKVRILEYDAMDSLYICTDDANLVNEKYFRLQDVEAGEFVKAIVESQNPKFGGYNLRLGKLKGIIEKIYLAATSKTLDIDTKLKCRVVGVNSERNVIYLTNRPEYMIKNCKLLTSLDQAKINKTYMGTIVKIVKGISVLVKFFGEIKGVLYKDKDTSADEINNLAEGQTMLFRVVKMKGEQLILGLVSNLLLNPGEICPVKATHILESGLEVQVAYNAEDGSECTAKGIAPITFLSDFRDLTLAKLQTYNIDEELQVACLSGSTFSVRDVNYFSQSTINKWQDIKPGDILKAYIKNVIDENIIEIILLTAGCKAPIRLHSDMLLVKAFNLHKLTLSSEQTLYVRVLGKENVTKTISVSAKLTDVLEDFLHETAKYLESYLKEVCGIKTAFMKKGRPISQYSVGDKVTAEFRVVNDTTKDWEFVLDKTDVIGLVKATSVNKATKVPKFGTRHDCIILWIDYSSNVVYLSNKQADLIHISNDPNIPSNLIGKSGIKAKVLLKMDTILICSLKKINNPLIYCPARLHFNDFEDVCANSVAEGDFCRLSFIHDTLPIAVPENIYKVWHAKAKKRKLIQDDVKTMALKTARIEKLSNMNETALSKKKLKKQIESDNDHYRMEVNEKVKKIPKYEKLSKENDKQINQQQMTNKVCKKRKSAEEERVISKNGSSTAESKKEIKKQTLNNVCPQTKDDDKEVVNKKRPKNGKDTKEGGKKMKKDEPLFYEDKQPSVCDHFSETRLGGDDTQGKEAKGKKTLTTNIKPLAGVVDFWNMSMNDNSIKSSDTEDDDDDGGNDDNTKPIKKKKLTAAEKFKKQREEEARLRSIEEKYADPNRIPETIDQFDRLVLTEPDNSKHWINYMVFHMQSFEIEKSRAVARRALKTITFRNPDEQINIWVALLNLELRYGSKESFDDTFKEALTYNEPIKIYLRVLDILIDMQKQEELTDLISIVTKKFKSIPEAWRSAANALFTIGMIERAQQLLHKALNSLPEREHVNTIVMFANLNHKHGQNEMAQTLLDQVITSYPKRVDVWSQYVDMLVKENLIDCARNVLERAIIQKIPLKKMRIVFKKYLEFEQNHGTDANVQRVKQLAIDYVNKNQHL</sequence>
<dbReference type="EnsemblMetazoa" id="GBRI024230-RA">
    <property type="protein sequence ID" value="GBRI024230-PA"/>
    <property type="gene ID" value="GBRI024230"/>
</dbReference>
<dbReference type="PROSITE" id="PS50126">
    <property type="entry name" value="S1"/>
    <property type="match status" value="2"/>
</dbReference>